<keyword evidence="9" id="KW-1185">Reference proteome</keyword>
<keyword evidence="1 6" id="KW-0963">Cytoplasm</keyword>
<dbReference type="CDD" id="cd11648">
    <property type="entry name" value="RsmI"/>
    <property type="match status" value="1"/>
</dbReference>
<gene>
    <name evidence="6 8" type="primary">rsmI</name>
    <name evidence="8" type="ORF">DPQ25_09990</name>
</gene>
<evidence type="ECO:0000256" key="6">
    <source>
        <dbReference type="HAMAP-Rule" id="MF_01877"/>
    </source>
</evidence>
<comment type="similarity">
    <text evidence="6">Belongs to the methyltransferase superfamily. RsmI family.</text>
</comment>
<comment type="subcellular location">
    <subcellularLocation>
        <location evidence="6">Cytoplasm</location>
    </subcellularLocation>
</comment>
<evidence type="ECO:0000313" key="9">
    <source>
        <dbReference type="Proteomes" id="UP000249377"/>
    </source>
</evidence>
<dbReference type="AlphaFoldDB" id="A0A328UAM1"/>
<dbReference type="Proteomes" id="UP000249377">
    <property type="component" value="Unassembled WGS sequence"/>
</dbReference>
<keyword evidence="4 6" id="KW-0808">Transferase</keyword>
<dbReference type="EMBL" id="QLYR01000006">
    <property type="protein sequence ID" value="RAQ28322.1"/>
    <property type="molecule type" value="Genomic_DNA"/>
</dbReference>
<dbReference type="FunFam" id="3.30.950.10:FF:000002">
    <property type="entry name" value="Ribosomal RNA small subunit methyltransferase I"/>
    <property type="match status" value="1"/>
</dbReference>
<dbReference type="InterPro" id="IPR035996">
    <property type="entry name" value="4pyrrol_Methylase_sf"/>
</dbReference>
<dbReference type="GO" id="GO:0005737">
    <property type="term" value="C:cytoplasm"/>
    <property type="evidence" value="ECO:0007669"/>
    <property type="project" value="UniProtKB-SubCell"/>
</dbReference>
<protein>
    <recommendedName>
        <fullName evidence="6">Ribosomal RNA small subunit methyltransferase I</fullName>
        <ecNumber evidence="6">2.1.1.198</ecNumber>
    </recommendedName>
    <alternativeName>
        <fullName evidence="6">16S rRNA 2'-O-ribose C1402 methyltransferase</fullName>
    </alternativeName>
    <alternativeName>
        <fullName evidence="6">rRNA (cytidine-2'-O-)-methyltransferase RsmI</fullName>
    </alternativeName>
</protein>
<dbReference type="PIRSF" id="PIRSF005917">
    <property type="entry name" value="MTase_YraL"/>
    <property type="match status" value="1"/>
</dbReference>
<dbReference type="InterPro" id="IPR014777">
    <property type="entry name" value="4pyrrole_Mease_sub1"/>
</dbReference>
<reference evidence="8 9" key="1">
    <citation type="submission" date="2018-06" db="EMBL/GenBank/DDBJ databases">
        <title>Noncontiguous genome sequence of Ruminococcaceae bacterium ASD2818.</title>
        <authorList>
            <person name="Chaplin A.V."/>
            <person name="Sokolova S.R."/>
            <person name="Kochetkova T.O."/>
            <person name="Goltsov A.Y."/>
            <person name="Trofimov D.Y."/>
            <person name="Efimov B.A."/>
        </authorList>
    </citation>
    <scope>NUCLEOTIDE SEQUENCE [LARGE SCALE GENOMIC DNA]</scope>
    <source>
        <strain evidence="8 9">ASD2818</strain>
    </source>
</reference>
<dbReference type="PANTHER" id="PTHR46111:SF1">
    <property type="entry name" value="RIBOSOMAL RNA SMALL SUBUNIT METHYLTRANSFERASE I"/>
    <property type="match status" value="1"/>
</dbReference>
<comment type="function">
    <text evidence="6">Catalyzes the 2'-O-methylation of the ribose of cytidine 1402 (C1402) in 16S rRNA.</text>
</comment>
<dbReference type="NCBIfam" id="TIGR00096">
    <property type="entry name" value="16S rRNA (cytidine(1402)-2'-O)-methyltransferase"/>
    <property type="match status" value="1"/>
</dbReference>
<dbReference type="PANTHER" id="PTHR46111">
    <property type="entry name" value="RIBOSOMAL RNA SMALL SUBUNIT METHYLTRANSFERASE I"/>
    <property type="match status" value="1"/>
</dbReference>
<evidence type="ECO:0000256" key="4">
    <source>
        <dbReference type="ARBA" id="ARBA00022679"/>
    </source>
</evidence>
<comment type="catalytic activity">
    <reaction evidence="6">
        <text>cytidine(1402) in 16S rRNA + S-adenosyl-L-methionine = 2'-O-methylcytidine(1402) in 16S rRNA + S-adenosyl-L-homocysteine + H(+)</text>
        <dbReference type="Rhea" id="RHEA:42924"/>
        <dbReference type="Rhea" id="RHEA-COMP:10285"/>
        <dbReference type="Rhea" id="RHEA-COMP:10286"/>
        <dbReference type="ChEBI" id="CHEBI:15378"/>
        <dbReference type="ChEBI" id="CHEBI:57856"/>
        <dbReference type="ChEBI" id="CHEBI:59789"/>
        <dbReference type="ChEBI" id="CHEBI:74495"/>
        <dbReference type="ChEBI" id="CHEBI:82748"/>
        <dbReference type="EC" id="2.1.1.198"/>
    </reaction>
</comment>
<dbReference type="RefSeq" id="WP_112333034.1">
    <property type="nucleotide sequence ID" value="NZ_QLYR01000006.1"/>
</dbReference>
<dbReference type="Pfam" id="PF00590">
    <property type="entry name" value="TP_methylase"/>
    <property type="match status" value="1"/>
</dbReference>
<dbReference type="InterPro" id="IPR014776">
    <property type="entry name" value="4pyrrole_Mease_sub2"/>
</dbReference>
<evidence type="ECO:0000256" key="3">
    <source>
        <dbReference type="ARBA" id="ARBA00022603"/>
    </source>
</evidence>
<proteinExistence type="inferred from homology"/>
<organism evidence="8 9">
    <name type="scientific">Hydrogeniiclostridium mannosilyticum</name>
    <dbReference type="NCBI Taxonomy" id="2764322"/>
    <lineage>
        <taxon>Bacteria</taxon>
        <taxon>Bacillati</taxon>
        <taxon>Bacillota</taxon>
        <taxon>Clostridia</taxon>
        <taxon>Eubacteriales</taxon>
        <taxon>Acutalibacteraceae</taxon>
        <taxon>Hydrogeniiclostridium</taxon>
    </lineage>
</organism>
<keyword evidence="2 6" id="KW-0698">rRNA processing</keyword>
<keyword evidence="5 6" id="KW-0949">S-adenosyl-L-methionine</keyword>
<evidence type="ECO:0000256" key="2">
    <source>
        <dbReference type="ARBA" id="ARBA00022552"/>
    </source>
</evidence>
<comment type="caution">
    <text evidence="8">The sequence shown here is derived from an EMBL/GenBank/DDBJ whole genome shotgun (WGS) entry which is preliminary data.</text>
</comment>
<dbReference type="HAMAP" id="MF_01877">
    <property type="entry name" value="16SrRNA_methyltr_I"/>
    <property type="match status" value="1"/>
</dbReference>
<dbReference type="FunFam" id="3.40.1010.10:FF:000007">
    <property type="entry name" value="Ribosomal RNA small subunit methyltransferase I"/>
    <property type="match status" value="1"/>
</dbReference>
<dbReference type="InterPro" id="IPR000878">
    <property type="entry name" value="4pyrrol_Mease"/>
</dbReference>
<dbReference type="GO" id="GO:0070677">
    <property type="term" value="F:rRNA (cytosine-2'-O-)-methyltransferase activity"/>
    <property type="evidence" value="ECO:0007669"/>
    <property type="project" value="UniProtKB-UniRule"/>
</dbReference>
<dbReference type="Gene3D" id="3.40.1010.10">
    <property type="entry name" value="Cobalt-precorrin-4 Transmethylase, Domain 1"/>
    <property type="match status" value="1"/>
</dbReference>
<dbReference type="Gene3D" id="3.30.950.10">
    <property type="entry name" value="Methyltransferase, Cobalt-precorrin-4 Transmethylase, Domain 2"/>
    <property type="match status" value="1"/>
</dbReference>
<dbReference type="SUPFAM" id="SSF53790">
    <property type="entry name" value="Tetrapyrrole methylase"/>
    <property type="match status" value="1"/>
</dbReference>
<evidence type="ECO:0000256" key="1">
    <source>
        <dbReference type="ARBA" id="ARBA00022490"/>
    </source>
</evidence>
<sequence>MSNLENGGRAPDAHPAKRTGCLLVVGTPIGNLGDFSPRALEALQQCDFIAAEDTRVTLKLLNHFGIHKPMVSYFEHNKLERGGLICSRIEAGETCALVTDAGMPAISDPGELLVAQAAERGLPIFVVPGPSAAVSALAVSGLPTGRFSFEGFLSVNKKNRREHLSGLREEPRTMVFYEAPHKLLATLADMLEVFGDRRIAIVRELTKVHEEALRTTLSGAVRHFSETPPRGEFVLVLAGAEGRQSEYTPDQAQELARGFLAEGLSASEAAKQAAALTGLKKGDIYRVLTAK</sequence>
<dbReference type="InterPro" id="IPR008189">
    <property type="entry name" value="rRNA_ssu_MeTfrase_I"/>
</dbReference>
<feature type="domain" description="Tetrapyrrole methylase" evidence="7">
    <location>
        <begin position="22"/>
        <end position="218"/>
    </location>
</feature>
<name>A0A328UAM1_9FIRM</name>
<evidence type="ECO:0000259" key="7">
    <source>
        <dbReference type="Pfam" id="PF00590"/>
    </source>
</evidence>
<keyword evidence="3 6" id="KW-0489">Methyltransferase</keyword>
<evidence type="ECO:0000256" key="5">
    <source>
        <dbReference type="ARBA" id="ARBA00022691"/>
    </source>
</evidence>
<accession>A0A328UAM1</accession>
<dbReference type="EC" id="2.1.1.198" evidence="6"/>
<evidence type="ECO:0000313" key="8">
    <source>
        <dbReference type="EMBL" id="RAQ28322.1"/>
    </source>
</evidence>